<dbReference type="Proteomes" id="UP001321760">
    <property type="component" value="Unassembled WGS sequence"/>
</dbReference>
<evidence type="ECO:0000313" key="6">
    <source>
        <dbReference type="EMBL" id="KAK4446914.1"/>
    </source>
</evidence>
<dbReference type="PROSITE" id="PS50005">
    <property type="entry name" value="TPR"/>
    <property type="match status" value="2"/>
</dbReference>
<dbReference type="InterPro" id="IPR003169">
    <property type="entry name" value="GYF"/>
</dbReference>
<dbReference type="InterPro" id="IPR011990">
    <property type="entry name" value="TPR-like_helical_dom_sf"/>
</dbReference>
<comment type="caution">
    <text evidence="6">The sequence shown here is derived from an EMBL/GenBank/DDBJ whole genome shotgun (WGS) entry which is preliminary data.</text>
</comment>
<proteinExistence type="predicted"/>
<feature type="compositionally biased region" description="Polar residues" evidence="4">
    <location>
        <begin position="151"/>
        <end position="173"/>
    </location>
</feature>
<feature type="domain" description="GYF" evidence="5">
    <location>
        <begin position="600"/>
        <end position="649"/>
    </location>
</feature>
<feature type="compositionally biased region" description="Low complexity" evidence="4">
    <location>
        <begin position="587"/>
        <end position="598"/>
    </location>
</feature>
<dbReference type="InterPro" id="IPR044244">
    <property type="entry name" value="TTC27/Emw1"/>
</dbReference>
<dbReference type="InterPro" id="IPR035445">
    <property type="entry name" value="GYF-like_dom_sf"/>
</dbReference>
<dbReference type="SMART" id="SM00028">
    <property type="entry name" value="TPR"/>
    <property type="match status" value="3"/>
</dbReference>
<feature type="compositionally biased region" description="Basic and acidic residues" evidence="4">
    <location>
        <begin position="18"/>
        <end position="28"/>
    </location>
</feature>
<protein>
    <submittedName>
        <fullName evidence="6">Gyf domain-containing protein</fullName>
    </submittedName>
</protein>
<dbReference type="Gene3D" id="1.25.40.10">
    <property type="entry name" value="Tetratricopeptide repeat domain"/>
    <property type="match status" value="1"/>
</dbReference>
<feature type="region of interest" description="Disordered" evidence="4">
    <location>
        <begin position="443"/>
        <end position="464"/>
    </location>
</feature>
<dbReference type="SUPFAM" id="SSF55277">
    <property type="entry name" value="GYF domain"/>
    <property type="match status" value="1"/>
</dbReference>
<feature type="compositionally biased region" description="Basic and acidic residues" evidence="4">
    <location>
        <begin position="1886"/>
        <end position="1898"/>
    </location>
</feature>
<evidence type="ECO:0000256" key="1">
    <source>
        <dbReference type="ARBA" id="ARBA00022737"/>
    </source>
</evidence>
<reference evidence="6" key="1">
    <citation type="journal article" date="2023" name="Mol. Phylogenet. Evol.">
        <title>Genome-scale phylogeny and comparative genomics of the fungal order Sordariales.</title>
        <authorList>
            <person name="Hensen N."/>
            <person name="Bonometti L."/>
            <person name="Westerberg I."/>
            <person name="Brannstrom I.O."/>
            <person name="Guillou S."/>
            <person name="Cros-Aarteil S."/>
            <person name="Calhoun S."/>
            <person name="Haridas S."/>
            <person name="Kuo A."/>
            <person name="Mondo S."/>
            <person name="Pangilinan J."/>
            <person name="Riley R."/>
            <person name="LaButti K."/>
            <person name="Andreopoulos B."/>
            <person name="Lipzen A."/>
            <person name="Chen C."/>
            <person name="Yan M."/>
            <person name="Daum C."/>
            <person name="Ng V."/>
            <person name="Clum A."/>
            <person name="Steindorff A."/>
            <person name="Ohm R.A."/>
            <person name="Martin F."/>
            <person name="Silar P."/>
            <person name="Natvig D.O."/>
            <person name="Lalanne C."/>
            <person name="Gautier V."/>
            <person name="Ament-Velasquez S.L."/>
            <person name="Kruys A."/>
            <person name="Hutchinson M.I."/>
            <person name="Powell A.J."/>
            <person name="Barry K."/>
            <person name="Miller A.N."/>
            <person name="Grigoriev I.V."/>
            <person name="Debuchy R."/>
            <person name="Gladieux P."/>
            <person name="Hiltunen Thoren M."/>
            <person name="Johannesson H."/>
        </authorList>
    </citation>
    <scope>NUCLEOTIDE SEQUENCE</scope>
    <source>
        <strain evidence="6">PSN243</strain>
    </source>
</reference>
<name>A0AAV9GDM0_9PEZI</name>
<feature type="compositionally biased region" description="Gly residues" evidence="4">
    <location>
        <begin position="140"/>
        <end position="149"/>
    </location>
</feature>
<feature type="compositionally biased region" description="Low complexity" evidence="4">
    <location>
        <begin position="900"/>
        <end position="927"/>
    </location>
</feature>
<reference evidence="6" key="2">
    <citation type="submission" date="2023-05" db="EMBL/GenBank/DDBJ databases">
        <authorList>
            <consortium name="Lawrence Berkeley National Laboratory"/>
            <person name="Steindorff A."/>
            <person name="Hensen N."/>
            <person name="Bonometti L."/>
            <person name="Westerberg I."/>
            <person name="Brannstrom I.O."/>
            <person name="Guillou S."/>
            <person name="Cros-Aarteil S."/>
            <person name="Calhoun S."/>
            <person name="Haridas S."/>
            <person name="Kuo A."/>
            <person name="Mondo S."/>
            <person name="Pangilinan J."/>
            <person name="Riley R."/>
            <person name="Labutti K."/>
            <person name="Andreopoulos B."/>
            <person name="Lipzen A."/>
            <person name="Chen C."/>
            <person name="Yanf M."/>
            <person name="Daum C."/>
            <person name="Ng V."/>
            <person name="Clum A."/>
            <person name="Ohm R."/>
            <person name="Martin F."/>
            <person name="Silar P."/>
            <person name="Natvig D."/>
            <person name="Lalanne C."/>
            <person name="Gautier V."/>
            <person name="Ament-Velasquez S.L."/>
            <person name="Kruys A."/>
            <person name="Hutchinson M.I."/>
            <person name="Powell A.J."/>
            <person name="Barry K."/>
            <person name="Miller A.N."/>
            <person name="Grigoriev I.V."/>
            <person name="Debuchy R."/>
            <person name="Gladieux P."/>
            <person name="Thoren M.H."/>
            <person name="Johannesson H."/>
        </authorList>
    </citation>
    <scope>NUCLEOTIDE SEQUENCE</scope>
    <source>
        <strain evidence="6">PSN243</strain>
    </source>
</reference>
<dbReference type="SUPFAM" id="SSF48452">
    <property type="entry name" value="TPR-like"/>
    <property type="match status" value="1"/>
</dbReference>
<dbReference type="Gene3D" id="3.30.1490.40">
    <property type="match status" value="1"/>
</dbReference>
<feature type="compositionally biased region" description="Polar residues" evidence="4">
    <location>
        <begin position="856"/>
        <end position="865"/>
    </location>
</feature>
<feature type="region of interest" description="Disordered" evidence="4">
    <location>
        <begin position="1002"/>
        <end position="1032"/>
    </location>
</feature>
<evidence type="ECO:0000259" key="5">
    <source>
        <dbReference type="SMART" id="SM00444"/>
    </source>
</evidence>
<keyword evidence="7" id="KW-1185">Reference proteome</keyword>
<feature type="region of interest" description="Disordered" evidence="4">
    <location>
        <begin position="1886"/>
        <end position="1915"/>
    </location>
</feature>
<feature type="region of interest" description="Disordered" evidence="4">
    <location>
        <begin position="1123"/>
        <end position="1153"/>
    </location>
</feature>
<feature type="region of interest" description="Disordered" evidence="4">
    <location>
        <begin position="829"/>
        <end position="929"/>
    </location>
</feature>
<dbReference type="EMBL" id="MU865953">
    <property type="protein sequence ID" value="KAK4446914.1"/>
    <property type="molecule type" value="Genomic_DNA"/>
</dbReference>
<feature type="compositionally biased region" description="Polar residues" evidence="4">
    <location>
        <begin position="55"/>
        <end position="69"/>
    </location>
</feature>
<evidence type="ECO:0000313" key="7">
    <source>
        <dbReference type="Proteomes" id="UP001321760"/>
    </source>
</evidence>
<dbReference type="Pfam" id="PF13181">
    <property type="entry name" value="TPR_8"/>
    <property type="match status" value="1"/>
</dbReference>
<feature type="compositionally biased region" description="Low complexity" evidence="4">
    <location>
        <begin position="1012"/>
        <end position="1027"/>
    </location>
</feature>
<dbReference type="SMART" id="SM00444">
    <property type="entry name" value="GYF"/>
    <property type="match status" value="1"/>
</dbReference>
<feature type="compositionally biased region" description="Polar residues" evidence="4">
    <location>
        <begin position="1125"/>
        <end position="1135"/>
    </location>
</feature>
<evidence type="ECO:0000256" key="4">
    <source>
        <dbReference type="SAM" id="MobiDB-lite"/>
    </source>
</evidence>
<dbReference type="Pfam" id="PF02213">
    <property type="entry name" value="GYF"/>
    <property type="match status" value="1"/>
</dbReference>
<gene>
    <name evidence="6" type="ORF">QBC34DRAFT_486548</name>
</gene>
<dbReference type="InterPro" id="IPR019734">
    <property type="entry name" value="TPR_rpt"/>
</dbReference>
<feature type="region of interest" description="Disordered" evidence="4">
    <location>
        <begin position="296"/>
        <end position="339"/>
    </location>
</feature>
<feature type="compositionally biased region" description="Polar residues" evidence="4">
    <location>
        <begin position="183"/>
        <end position="199"/>
    </location>
</feature>
<feature type="repeat" description="TPR" evidence="3">
    <location>
        <begin position="1822"/>
        <end position="1855"/>
    </location>
</feature>
<feature type="compositionally biased region" description="Polar residues" evidence="4">
    <location>
        <begin position="1"/>
        <end position="10"/>
    </location>
</feature>
<accession>A0AAV9GDM0</accession>
<keyword evidence="2 3" id="KW-0802">TPR repeat</keyword>
<organism evidence="6 7">
    <name type="scientific">Podospora aff. communis PSN243</name>
    <dbReference type="NCBI Taxonomy" id="3040156"/>
    <lineage>
        <taxon>Eukaryota</taxon>
        <taxon>Fungi</taxon>
        <taxon>Dikarya</taxon>
        <taxon>Ascomycota</taxon>
        <taxon>Pezizomycotina</taxon>
        <taxon>Sordariomycetes</taxon>
        <taxon>Sordariomycetidae</taxon>
        <taxon>Sordariales</taxon>
        <taxon>Podosporaceae</taxon>
        <taxon>Podospora</taxon>
    </lineage>
</organism>
<feature type="compositionally biased region" description="Basic and acidic residues" evidence="4">
    <location>
        <begin position="200"/>
        <end position="217"/>
    </location>
</feature>
<keyword evidence="1" id="KW-0677">Repeat</keyword>
<feature type="repeat" description="TPR" evidence="3">
    <location>
        <begin position="1788"/>
        <end position="1821"/>
    </location>
</feature>
<sequence>MPTQLPSSFASAAAGQIRDSRASGRGDSVRGSGSGEWPRSNGTRTFRRPSTTPFNQTASANSADPSQSPADDVPLSSANLPSAHYEQTGPDPMPGSMGTDVSHLSARGWGKSGDNPHVPQDPTPISLEAFSPEEREIFAGDGGQGGGQNGRKTSISLANTGSHPMSSPSTASRPGTRRRETADTNPFPSASLASPTASRFSRDDWLPRRSTDLKEQIMDEPEEDTSTHDPPTRSQTFGFSTTLWSSTTAPTGGAFGNFALSTSAIGDKRFGSGSSRLAHLIPKESAENLIGKANDAANADQSRGWRARQRTDTDPFGSEGNVSGSAILGGAQDTSPTLNSQVHRGVFDTPVKGGTSDFGMAGLNLGHGTGNGPASPSETNPYRSPMGDRGDDGHEENDMMAQPGHGSEPPSHYGTLSRAFGATAFDGSDRSQTSSVGAKGFSAVNTLTGWPGAPSTGTPDRERQAFNSAFGGSIFSPLGDLQSPGLGGLGGVFGAPVPSAIGRGKLQSLFPLAMQAQMQQQDHESLSDSVPDLRQTNPLGAIGRGPIGAQPRDTGSPIRQTRFEDLFPNSEVRAAFTTADQSQTGLTSTAPGSSFPASAGGGSMRWGPFNGLEMNDWYKANFFSPDLRVKRIEDADFEPLGQLIRRIGNSREPFLVPQMGIPHGPAPSGGFTVTGTDPQNDLERRKQEEQLYHARQREIAHHHQAAYGRLPIQPGPPIGPLIPGSTFFESAPNRQLLANLQASGAPTNDGGLRSHTRPDAEDANAAAVIAAAEAEARADALDHDLVSTAGSSEVSASVIEVETRRVKKTQADAAAAAAAVAAAAVAKPSQQPSSSGLPMPFPPPANLPTRYDERSATGTPDTTSDGSHKGPSLKEIQEAEAKKAAKQEEAAAALRRLPATSTWGTGSPVGTTTTGSPISAASAASKKTIADIQREEETRKRKALEAAAMQTAAASGAGLGKRYADLASKTSGPPGISAGAAAATQSVGGGWSTVGAGGKVKIPTGPAAQTRSASAASAASNTKTPVPAVAPKPAPKQVTIGLKDAKSMALEEFKKWLNRELVRGRVSDVDTFASVLLDSPLDSNLIADVAYSASQTLDGRHFADEFIRRKKLADRGVFDKDATSAAESKNSSNGGWNEVAKKGGSATPKEDTNIAGFRMPTGVDCAVKMKSWVDELLCSDGAKNLIAQFVQRSSQPAEAATQRGDAKPLQDTQTAVVVGLAAFNAFLQANVTGPVLEGAQKLENVFVAALKDSDLPGDQGFKSLRKECFAELDVDGVSVYPYIPHIELFALARWVVLSHLDGKTGGIVEDDIDVAARDVRWLVLRVLVWHFKLLSQPSLGSGSVFVKGGQWSDVPALQEGIEKALAVVEGVVMNGEEWDAKEKVQFLVEKANICVMLGQDVRAREALRAARERSGFVYALSGALGKRTRFQEKSTSHLVVLAKSGGKVEEVGEAKPEALKLNDDTLLETLEFTKEEKADGPEHSWKEMRDVPDELKDLEVDDQPQLAALDQIILLTEATLKDAFSPTDTLTSEEILPFAVRVISDKSTNWQVYTQALLVRSRIEVHRSRTVERGVLQMQAVVDQVVVETTADEKTTTEPEEAESDVPVIRVNDEEARPVVNKPTSFFPAAKPTETAPAQVRLQYIHALSSPPRWHLESELAYSWASVGSLVSALEIFKRLRLWAEVALCLAGAAQNEDEDGRGSGGEEKAKAILRWRLFRRTDAAAGQDKDDVDEDVHINELKEADYKGPERSPAPPGAPRMFCILGDIENDPAYYERAWEISKNRFFRAQKSLGEWYLQQKNLEKAKEAYEKAIAVNRMSSELWNRLGDISLRLGQFSDASDAFGRAIASADNIVGGEDARTWSNLGSALYSLYLERVKELKAKKDRGEIEPEKETSDNLDDEPTEKPSKERDPATLLSQALAAYKRGASISHDNWRIWDNVITLGSRLRPPAVSDILLALRNVIRIRNTEEALDVNILRILLNESVLSKQKTDGGSGVYEPPRGTNERAVCDLIETLIVPLITVRSELWELVTRERVWRRDFAGAIDAAERAWRAAIGSAAAGGGGLLPSSGTNGHKKSWLEDKGEWKIVVQRTDELVSVWENYGEEIPDIGPKWKGKARSAVRSVLGKAKENWEGSEEWGALQSLLEGLKL</sequence>
<feature type="compositionally biased region" description="Polar residues" evidence="4">
    <location>
        <begin position="372"/>
        <end position="382"/>
    </location>
</feature>
<feature type="compositionally biased region" description="Basic and acidic residues" evidence="4">
    <location>
        <begin position="875"/>
        <end position="889"/>
    </location>
</feature>
<feature type="region of interest" description="Disordered" evidence="4">
    <location>
        <begin position="578"/>
        <end position="599"/>
    </location>
</feature>
<evidence type="ECO:0000256" key="2">
    <source>
        <dbReference type="ARBA" id="ARBA00022803"/>
    </source>
</evidence>
<dbReference type="PANTHER" id="PTHR16193">
    <property type="entry name" value="TETRATRICOPEPTIDE REPEAT PROTEIN 27"/>
    <property type="match status" value="1"/>
</dbReference>
<evidence type="ECO:0000256" key="3">
    <source>
        <dbReference type="PROSITE-ProRule" id="PRU00339"/>
    </source>
</evidence>
<feature type="region of interest" description="Disordered" evidence="4">
    <location>
        <begin position="360"/>
        <end position="416"/>
    </location>
</feature>
<dbReference type="PANTHER" id="PTHR16193:SF0">
    <property type="entry name" value="TETRATRICOPEPTIDE REPEAT PROTEIN 27"/>
    <property type="match status" value="1"/>
</dbReference>
<feature type="region of interest" description="Disordered" evidence="4">
    <location>
        <begin position="1"/>
        <end position="238"/>
    </location>
</feature>
<feature type="compositionally biased region" description="Basic and acidic residues" evidence="4">
    <location>
        <begin position="1906"/>
        <end position="1915"/>
    </location>
</feature>